<dbReference type="RefSeq" id="XP_033582915.1">
    <property type="nucleotide sequence ID" value="XM_033715054.1"/>
</dbReference>
<feature type="non-terminal residue" evidence="4">
    <location>
        <position position="1"/>
    </location>
</feature>
<name>A0A6A6Z483_9PEZI</name>
<evidence type="ECO:0000313" key="5">
    <source>
        <dbReference type="Proteomes" id="UP000504636"/>
    </source>
</evidence>
<evidence type="ECO:0000259" key="3">
    <source>
        <dbReference type="PROSITE" id="PS00498"/>
    </source>
</evidence>
<reference evidence="4 6" key="1">
    <citation type="journal article" date="2020" name="Stud. Mycol.">
        <title>101 Dothideomycetes genomes: a test case for predicting lifestyles and emergence of pathogens.</title>
        <authorList>
            <person name="Haridas S."/>
            <person name="Albert R."/>
            <person name="Binder M."/>
            <person name="Bloem J."/>
            <person name="Labutti K."/>
            <person name="Salamov A."/>
            <person name="Andreopoulos B."/>
            <person name="Baker S."/>
            <person name="Barry K."/>
            <person name="Bills G."/>
            <person name="Bluhm B."/>
            <person name="Cannon C."/>
            <person name="Castanera R."/>
            <person name="Culley D."/>
            <person name="Daum C."/>
            <person name="Ezra D."/>
            <person name="Gonzalez J."/>
            <person name="Henrissat B."/>
            <person name="Kuo A."/>
            <person name="Liang C."/>
            <person name="Lipzen A."/>
            <person name="Lutzoni F."/>
            <person name="Magnuson J."/>
            <person name="Mondo S."/>
            <person name="Nolan M."/>
            <person name="Ohm R."/>
            <person name="Pangilinan J."/>
            <person name="Park H.-J."/>
            <person name="Ramirez L."/>
            <person name="Alfaro M."/>
            <person name="Sun H."/>
            <person name="Tritt A."/>
            <person name="Yoshinaga Y."/>
            <person name="Zwiers L.-H."/>
            <person name="Turgeon B."/>
            <person name="Goodwin S."/>
            <person name="Spatafora J."/>
            <person name="Crous P."/>
            <person name="Grigoriev I."/>
        </authorList>
    </citation>
    <scope>NUCLEOTIDE SEQUENCE</scope>
    <source>
        <strain evidence="4 6">CBS 304.34</strain>
    </source>
</reference>
<sequence>RTLSSSEKLSYIAAIKCLQTKPALTSRDFSGVRSRYDDFLATHINNTDFIHFVMSNTPSPPQACALTKVYLSLLTQNTGIGVGSAFIRHWTRDATEASFAKAPVFDATYGFGGNGPFIDSSNDPNVLHIPGKTGGGCVLDGPFVHWTVNMGPGFSTAYNPRCMTRDLSSYFASQTLNSTVVAKTIAGKTFQAFDIQVQGTTTVEGMRYHGGGHLSVGGDLGIGLIDTDKCSDPLFYLHHANLDRLWVKWEAAIPYRLYDISGPDTQFAYPFNFFGDVAYKNVTLDFPMFFGKLGPEKPFVPIRNVMDISAMCYKYV</sequence>
<reference evidence="6" key="2">
    <citation type="submission" date="2020-04" db="EMBL/GenBank/DDBJ databases">
        <authorList>
            <consortium name="NCBI Genome Project"/>
        </authorList>
    </citation>
    <scope>NUCLEOTIDE SEQUENCE</scope>
    <source>
        <strain evidence="6">CBS 304.34</strain>
    </source>
</reference>
<dbReference type="Pfam" id="PF00264">
    <property type="entry name" value="Tyrosinase"/>
    <property type="match status" value="1"/>
</dbReference>
<keyword evidence="5" id="KW-1185">Reference proteome</keyword>
<accession>A0A6A6Z483</accession>
<evidence type="ECO:0000313" key="4">
    <source>
        <dbReference type="EMBL" id="KAF2815951.1"/>
    </source>
</evidence>
<dbReference type="SUPFAM" id="SSF48056">
    <property type="entry name" value="Di-copper centre-containing domain"/>
    <property type="match status" value="1"/>
</dbReference>
<dbReference type="Proteomes" id="UP000504636">
    <property type="component" value="Unplaced"/>
</dbReference>
<dbReference type="GO" id="GO:0016491">
    <property type="term" value="F:oxidoreductase activity"/>
    <property type="evidence" value="ECO:0007669"/>
    <property type="project" value="InterPro"/>
</dbReference>
<organism evidence="4">
    <name type="scientific">Mytilinidion resinicola</name>
    <dbReference type="NCBI Taxonomy" id="574789"/>
    <lineage>
        <taxon>Eukaryota</taxon>
        <taxon>Fungi</taxon>
        <taxon>Dikarya</taxon>
        <taxon>Ascomycota</taxon>
        <taxon>Pezizomycotina</taxon>
        <taxon>Dothideomycetes</taxon>
        <taxon>Pleosporomycetidae</taxon>
        <taxon>Mytilinidiales</taxon>
        <taxon>Mytilinidiaceae</taxon>
        <taxon>Mytilinidion</taxon>
    </lineage>
</organism>
<feature type="domain" description="Tyrosinase copper-binding" evidence="3">
    <location>
        <begin position="232"/>
        <end position="243"/>
    </location>
</feature>
<dbReference type="AlphaFoldDB" id="A0A6A6Z483"/>
<keyword evidence="2" id="KW-0186">Copper</keyword>
<dbReference type="GO" id="GO:0046872">
    <property type="term" value="F:metal ion binding"/>
    <property type="evidence" value="ECO:0007669"/>
    <property type="project" value="UniProtKB-KW"/>
</dbReference>
<gene>
    <name evidence="4 6" type="ORF">BDZ99DRAFT_377062</name>
</gene>
<evidence type="ECO:0000313" key="6">
    <source>
        <dbReference type="RefSeq" id="XP_033582915.1"/>
    </source>
</evidence>
<dbReference type="EMBL" id="MU003693">
    <property type="protein sequence ID" value="KAF2815951.1"/>
    <property type="molecule type" value="Genomic_DNA"/>
</dbReference>
<dbReference type="PANTHER" id="PTHR11474:SF126">
    <property type="entry name" value="TYROSINASE-LIKE PROTEIN TYR-1-RELATED"/>
    <property type="match status" value="1"/>
</dbReference>
<protein>
    <submittedName>
        <fullName evidence="4 6">Di-copper centre-containing protein</fullName>
    </submittedName>
</protein>
<dbReference type="Gene3D" id="1.10.1280.10">
    <property type="entry name" value="Di-copper center containing domain from catechol oxidase"/>
    <property type="match status" value="1"/>
</dbReference>
<evidence type="ECO:0000256" key="1">
    <source>
        <dbReference type="ARBA" id="ARBA00022723"/>
    </source>
</evidence>
<dbReference type="InterPro" id="IPR008922">
    <property type="entry name" value="Di-copper_centre_dom_sf"/>
</dbReference>
<dbReference type="InterPro" id="IPR050316">
    <property type="entry name" value="Tyrosinase/Hemocyanin"/>
</dbReference>
<dbReference type="GeneID" id="54455947"/>
<dbReference type="PANTHER" id="PTHR11474">
    <property type="entry name" value="TYROSINASE FAMILY MEMBER"/>
    <property type="match status" value="1"/>
</dbReference>
<keyword evidence="1" id="KW-0479">Metal-binding</keyword>
<dbReference type="OrthoDB" id="6132182at2759"/>
<dbReference type="PROSITE" id="PS00498">
    <property type="entry name" value="TYROSINASE_2"/>
    <property type="match status" value="1"/>
</dbReference>
<reference evidence="6" key="3">
    <citation type="submission" date="2025-04" db="UniProtKB">
        <authorList>
            <consortium name="RefSeq"/>
        </authorList>
    </citation>
    <scope>IDENTIFICATION</scope>
    <source>
        <strain evidence="6">CBS 304.34</strain>
    </source>
</reference>
<dbReference type="InterPro" id="IPR002227">
    <property type="entry name" value="Tyrosinase_Cu-bd"/>
</dbReference>
<proteinExistence type="predicted"/>
<evidence type="ECO:0000256" key="2">
    <source>
        <dbReference type="ARBA" id="ARBA00023008"/>
    </source>
</evidence>